<protein>
    <submittedName>
        <fullName evidence="1">Uncharacterized protein</fullName>
    </submittedName>
</protein>
<accession>A0A8D4A296</accession>
<sequence>MQRQKLTKTSELKTYQKHNLVQLEKLQKSMSQKAIYVEKFH</sequence>
<evidence type="ECO:0000313" key="2">
    <source>
        <dbReference type="Proteomes" id="UP000076372"/>
    </source>
</evidence>
<evidence type="ECO:0000313" key="1">
    <source>
        <dbReference type="EMBL" id="AMW25807.1"/>
    </source>
</evidence>
<proteinExistence type="predicted"/>
<name>A0A8D4A296_MYCBV</name>
<dbReference type="EMBL" id="CP007590">
    <property type="protein sequence ID" value="AMW25807.1"/>
    <property type="molecule type" value="Genomic_DNA"/>
</dbReference>
<dbReference type="Proteomes" id="UP000076372">
    <property type="component" value="Chromosome"/>
</dbReference>
<organism evidence="1 2">
    <name type="scientific">Mycoplasmopsis bovis</name>
    <name type="common">Mycoplasma bovis</name>
    <dbReference type="NCBI Taxonomy" id="28903"/>
    <lineage>
        <taxon>Bacteria</taxon>
        <taxon>Bacillati</taxon>
        <taxon>Mycoplasmatota</taxon>
        <taxon>Mycoplasmoidales</taxon>
        <taxon>Metamycoplasmataceae</taxon>
        <taxon>Mycoplasmopsis</taxon>
    </lineage>
</organism>
<dbReference type="AlphaFoldDB" id="A0A8D4A296"/>
<gene>
    <name evidence="1" type="ORF">BC94_0542</name>
</gene>
<reference evidence="1 2" key="1">
    <citation type="submission" date="2014-04" db="EMBL/GenBank/DDBJ databases">
        <title>Complete genome sequence of Mycoplasma bovis attenuated strain P150.</title>
        <authorList>
            <person name="Qi J."/>
            <person name="Guo A."/>
        </authorList>
    </citation>
    <scope>NUCLEOTIDE SEQUENCE [LARGE SCALE GENOMIC DNA]</scope>
    <source>
        <strain evidence="1 2">HB0801-P150</strain>
    </source>
</reference>